<dbReference type="EMBL" id="CP001857">
    <property type="protein sequence ID" value="ADB58444.1"/>
    <property type="molecule type" value="Genomic_DNA"/>
</dbReference>
<dbReference type="PANTHER" id="PTHR36577:SF3">
    <property type="entry name" value="DUF521 DOMAIN PROTEIN (AFU_ORTHOLOGUE AFUA_6G00490)"/>
    <property type="match status" value="1"/>
</dbReference>
<organism evidence="12 13">
    <name type="scientific">Archaeoglobus profundus (strain DSM 5631 / JCM 9629 / NBRC 100127 / Av18)</name>
    <dbReference type="NCBI Taxonomy" id="572546"/>
    <lineage>
        <taxon>Archaea</taxon>
        <taxon>Methanobacteriati</taxon>
        <taxon>Methanobacteriota</taxon>
        <taxon>Archaeoglobi</taxon>
        <taxon>Archaeoglobales</taxon>
        <taxon>Archaeoglobaceae</taxon>
        <taxon>Archaeoglobus</taxon>
    </lineage>
</organism>
<reference evidence="12 13" key="1">
    <citation type="journal article" date="2010" name="Stand. Genomic Sci.">
        <title>Complete genome sequence of Archaeoglobus profundus type strain (AV18).</title>
        <authorList>
            <person name="von Jan M."/>
            <person name="Lapidus A."/>
            <person name="Del Rio T.G."/>
            <person name="Copeland A."/>
            <person name="Tice H."/>
            <person name="Cheng J.F."/>
            <person name="Lucas S."/>
            <person name="Chen F."/>
            <person name="Nolan M."/>
            <person name="Goodwin L."/>
            <person name="Han C."/>
            <person name="Pitluck S."/>
            <person name="Liolios K."/>
            <person name="Ivanova N."/>
            <person name="Mavromatis K."/>
            <person name="Ovchinnikova G."/>
            <person name="Chertkov O."/>
            <person name="Pati A."/>
            <person name="Chen A."/>
            <person name="Palaniappan K."/>
            <person name="Land M."/>
            <person name="Hauser L."/>
            <person name="Chang Y.J."/>
            <person name="Jeffries C.D."/>
            <person name="Saunders E."/>
            <person name="Brettin T."/>
            <person name="Detter J.C."/>
            <person name="Chain P."/>
            <person name="Eichinger K."/>
            <person name="Huber H."/>
            <person name="Spring S."/>
            <person name="Rohde M."/>
            <person name="Goker M."/>
            <person name="Wirth R."/>
            <person name="Woyke T."/>
            <person name="Bristow J."/>
            <person name="Eisen J.A."/>
            <person name="Markowitz V."/>
            <person name="Hugenholtz P."/>
            <person name="Kyrpides N.C."/>
            <person name="Klenk H.P."/>
        </authorList>
    </citation>
    <scope>NUCLEOTIDE SEQUENCE [LARGE SCALE GENOMIC DNA]</scope>
    <source>
        <strain evidence="13">DSM 5631 / JCM 9629 / NBRC 100127 / Av18</strain>
    </source>
</reference>
<dbReference type="Proteomes" id="UP000001901">
    <property type="component" value="Chromosome"/>
</dbReference>
<dbReference type="CDD" id="cd01355">
    <property type="entry name" value="AcnX"/>
    <property type="match status" value="1"/>
</dbReference>
<feature type="domain" description="Phosphomevalonate dehydratase large subunit-like" evidence="11">
    <location>
        <begin position="1"/>
        <end position="371"/>
    </location>
</feature>
<comment type="subunit">
    <text evidence="8">Heterodimer composed of a large subunit (PMDh-L) and a small subunit (PMDh-S).</text>
</comment>
<sequence length="375" mass="42330">MFLTKEEEKLLERGDGVSKCMEILVALGEIFDAERLIPIKHAHISGVSYQNIGDEGLEWLRSLNVKFTVKTTINPAGMDLDRWKEMGIDEDFARKQMKLLNIFKEMGAELTLTCTPYYIYRPSIGEHLAWAESSAVIYANSVLGARTNRESGISALASAVIGKTPYYGLHIKENRAPSILVKVECDCDPSILGYKIGSEIEGIPIFKFNRKLSDDDLKALGAGLASTGNVAIFHVIDQTPEWNDFEIPSEKIVVDKLELNFDCDPDIITLGCPHLSKEELIKVYNLLKNFSGKVRREFWIFTSRKVYEDLIEVVDYLEMKGVRVFRDTCMVVSPATRRFECVMTNSGKALTYLPKLRGVKVLYGTLEDCVRKAFE</sequence>
<comment type="similarity">
    <text evidence="7">Belongs to the AcnX type II large subunit family.</text>
</comment>
<evidence type="ECO:0000259" key="11">
    <source>
        <dbReference type="Pfam" id="PF04412"/>
    </source>
</evidence>
<dbReference type="HOGENOM" id="CLU_018825_1_0_2"/>
<evidence type="ECO:0000256" key="10">
    <source>
        <dbReference type="ARBA" id="ARBA00047196"/>
    </source>
</evidence>
<dbReference type="GO" id="GO:0008299">
    <property type="term" value="P:isoprenoid biosynthetic process"/>
    <property type="evidence" value="ECO:0007669"/>
    <property type="project" value="UniProtKB-KW"/>
</dbReference>
<evidence type="ECO:0000256" key="5">
    <source>
        <dbReference type="ARBA" id="ARBA00045120"/>
    </source>
</evidence>
<keyword evidence="3" id="KW-0414">Isoprene biosynthesis</keyword>
<dbReference type="OrthoDB" id="25253at2157"/>
<evidence type="ECO:0000256" key="9">
    <source>
        <dbReference type="ARBA" id="ARBA00047176"/>
    </source>
</evidence>
<dbReference type="RefSeq" id="WP_012940780.1">
    <property type="nucleotide sequence ID" value="NC_013741.1"/>
</dbReference>
<keyword evidence="2" id="KW-0408">Iron</keyword>
<comment type="function">
    <text evidence="6">Component of a hydro-lyase that catalyzes the dehydration of mevalonate 5-phosphate (MVA5P) to form trans-anhydromevalonate 5-phosphate (tAHMP). Involved in the archaeal mevalonate (MVA) pathway, which provides fundamental precursors for isoprenoid biosynthesis, such as isopentenyl diphosphate (IPP) and dimethylallyl diphosphate (DMAPP).</text>
</comment>
<comment type="pathway">
    <text evidence="1">Isoprenoid biosynthesis; isopentenyl diphosphate biosynthesis via mevalonate pathway.</text>
</comment>
<protein>
    <recommendedName>
        <fullName evidence="10">Phosphomevalonate dehydratase large subunit</fullName>
        <ecNumber evidence="9">4.2.1.182</ecNumber>
    </recommendedName>
</protein>
<evidence type="ECO:0000256" key="4">
    <source>
        <dbReference type="ARBA" id="ARBA00023239"/>
    </source>
</evidence>
<evidence type="ECO:0000256" key="3">
    <source>
        <dbReference type="ARBA" id="ARBA00023229"/>
    </source>
</evidence>
<keyword evidence="4" id="KW-0456">Lyase</keyword>
<dbReference type="GO" id="GO:0016829">
    <property type="term" value="F:lyase activity"/>
    <property type="evidence" value="ECO:0007669"/>
    <property type="project" value="UniProtKB-KW"/>
</dbReference>
<dbReference type="KEGG" id="apo:Arcpr_1395"/>
<comment type="catalytic activity">
    <reaction evidence="5">
        <text>(R)-5-phosphomevalonate = (2E)-3-methyl-5-phosphooxypent-2-enoate + H2O</text>
        <dbReference type="Rhea" id="RHEA:78975"/>
        <dbReference type="ChEBI" id="CHEBI:15377"/>
        <dbReference type="ChEBI" id="CHEBI:58146"/>
        <dbReference type="ChEBI" id="CHEBI:229665"/>
        <dbReference type="EC" id="4.2.1.182"/>
    </reaction>
    <physiologicalReaction direction="left-to-right" evidence="5">
        <dbReference type="Rhea" id="RHEA:78976"/>
    </physiologicalReaction>
</comment>
<dbReference type="AlphaFoldDB" id="D2REA0"/>
<evidence type="ECO:0000313" key="13">
    <source>
        <dbReference type="Proteomes" id="UP000001901"/>
    </source>
</evidence>
<evidence type="ECO:0000256" key="7">
    <source>
        <dbReference type="ARBA" id="ARBA00046333"/>
    </source>
</evidence>
<dbReference type="eggNOG" id="arCOG04278">
    <property type="taxonomic scope" value="Archaea"/>
</dbReference>
<dbReference type="PaxDb" id="572546-Arcpr_1395"/>
<proteinExistence type="inferred from homology"/>
<evidence type="ECO:0000313" key="12">
    <source>
        <dbReference type="EMBL" id="ADB58444.1"/>
    </source>
</evidence>
<evidence type="ECO:0000256" key="2">
    <source>
        <dbReference type="ARBA" id="ARBA00023004"/>
    </source>
</evidence>
<dbReference type="GeneID" id="8740082"/>
<evidence type="ECO:0000256" key="8">
    <source>
        <dbReference type="ARBA" id="ARBA00046520"/>
    </source>
</evidence>
<evidence type="ECO:0000256" key="1">
    <source>
        <dbReference type="ARBA" id="ARBA00005092"/>
    </source>
</evidence>
<dbReference type="PANTHER" id="PTHR36577">
    <property type="entry name" value="DUF521 DOMAIN PROTEIN (AFU_ORTHOLOGUE AFUA_6G00490)"/>
    <property type="match status" value="1"/>
</dbReference>
<dbReference type="Pfam" id="PF04412">
    <property type="entry name" value="AcnX"/>
    <property type="match status" value="1"/>
</dbReference>
<dbReference type="STRING" id="572546.Arcpr_1395"/>
<accession>D2REA0</accession>
<name>D2REA0_ARCPA</name>
<keyword evidence="13" id="KW-1185">Reference proteome</keyword>
<dbReference type="EC" id="4.2.1.182" evidence="9"/>
<dbReference type="InterPro" id="IPR007506">
    <property type="entry name" value="PMDh-L-like_dom"/>
</dbReference>
<gene>
    <name evidence="12" type="ordered locus">Arcpr_1395</name>
</gene>
<evidence type="ECO:0000256" key="6">
    <source>
        <dbReference type="ARBA" id="ARBA00045299"/>
    </source>
</evidence>